<feature type="region of interest" description="Disordered" evidence="12">
    <location>
        <begin position="880"/>
        <end position="921"/>
    </location>
</feature>
<feature type="domain" description="Cadherin" evidence="15">
    <location>
        <begin position="460"/>
        <end position="565"/>
    </location>
</feature>
<organism evidence="16">
    <name type="scientific">Capitella teleta</name>
    <name type="common">Polychaete worm</name>
    <dbReference type="NCBI Taxonomy" id="283909"/>
    <lineage>
        <taxon>Eukaryota</taxon>
        <taxon>Metazoa</taxon>
        <taxon>Spiralia</taxon>
        <taxon>Lophotrochozoa</taxon>
        <taxon>Annelida</taxon>
        <taxon>Polychaeta</taxon>
        <taxon>Sedentaria</taxon>
        <taxon>Scolecida</taxon>
        <taxon>Capitellidae</taxon>
        <taxon>Capitella</taxon>
    </lineage>
</organism>
<dbReference type="PANTHER" id="PTHR24028:SF146">
    <property type="entry name" value="CADHERIN 96CB, ISOFORM D-RELATED"/>
    <property type="match status" value="1"/>
</dbReference>
<evidence type="ECO:0000256" key="11">
    <source>
        <dbReference type="PROSITE-ProRule" id="PRU00043"/>
    </source>
</evidence>
<dbReference type="EMBL" id="KB292798">
    <property type="protein sequence ID" value="ELU16963.1"/>
    <property type="molecule type" value="Genomic_DNA"/>
</dbReference>
<feature type="domain" description="Cadherin" evidence="15">
    <location>
        <begin position="675"/>
        <end position="769"/>
    </location>
</feature>
<accession>R7VDN6</accession>
<dbReference type="SMART" id="SM00112">
    <property type="entry name" value="CA"/>
    <property type="match status" value="7"/>
</dbReference>
<dbReference type="PROSITE" id="PS50268">
    <property type="entry name" value="CADHERIN_2"/>
    <property type="match status" value="7"/>
</dbReference>
<feature type="signal peptide" evidence="14">
    <location>
        <begin position="1"/>
        <end position="18"/>
    </location>
</feature>
<evidence type="ECO:0000256" key="2">
    <source>
        <dbReference type="ARBA" id="ARBA00022475"/>
    </source>
</evidence>
<feature type="domain" description="Cadherin" evidence="15">
    <location>
        <begin position="356"/>
        <end position="459"/>
    </location>
</feature>
<feature type="chain" id="PRO_5008789013" description="Cadherin domain-containing protein" evidence="14">
    <location>
        <begin position="19"/>
        <end position="1137"/>
    </location>
</feature>
<dbReference type="PRINTS" id="PR00205">
    <property type="entry name" value="CADHERIN"/>
</dbReference>
<dbReference type="InterPro" id="IPR015919">
    <property type="entry name" value="Cadherin-like_sf"/>
</dbReference>
<dbReference type="Pfam" id="PF00028">
    <property type="entry name" value="Cadherin"/>
    <property type="match status" value="6"/>
</dbReference>
<dbReference type="CDD" id="cd11304">
    <property type="entry name" value="Cadherin_repeat"/>
    <property type="match status" value="7"/>
</dbReference>
<keyword evidence="5" id="KW-0677">Repeat</keyword>
<feature type="compositionally biased region" description="Polar residues" evidence="12">
    <location>
        <begin position="999"/>
        <end position="1027"/>
    </location>
</feature>
<dbReference type="FunFam" id="2.60.40.60:FF:000004">
    <property type="entry name" value="Protocadherin 1 gamma 2"/>
    <property type="match status" value="1"/>
</dbReference>
<keyword evidence="8 13" id="KW-1133">Transmembrane helix</keyword>
<dbReference type="FunFam" id="2.60.40.60:FF:000020">
    <property type="entry name" value="Dachsous cadherin-related 1b"/>
    <property type="match status" value="2"/>
</dbReference>
<dbReference type="Gene3D" id="2.60.40.60">
    <property type="entry name" value="Cadherins"/>
    <property type="match status" value="7"/>
</dbReference>
<comment type="subcellular location">
    <subcellularLocation>
        <location evidence="1">Cell membrane</location>
        <topology evidence="1">Single-pass type I membrane protein</topology>
    </subcellularLocation>
</comment>
<gene>
    <name evidence="16" type="ORF">CAPTEDRAFT_228969</name>
</gene>
<dbReference type="GO" id="GO:0005886">
    <property type="term" value="C:plasma membrane"/>
    <property type="evidence" value="ECO:0007669"/>
    <property type="project" value="UniProtKB-SubCell"/>
</dbReference>
<feature type="region of interest" description="Disordered" evidence="12">
    <location>
        <begin position="830"/>
        <end position="850"/>
    </location>
</feature>
<dbReference type="Proteomes" id="UP000014760">
    <property type="component" value="Unassembled WGS sequence"/>
</dbReference>
<evidence type="ECO:0000256" key="3">
    <source>
        <dbReference type="ARBA" id="ARBA00022692"/>
    </source>
</evidence>
<keyword evidence="6 11" id="KW-0106">Calcium</keyword>
<reference evidence="18" key="1">
    <citation type="submission" date="2012-12" db="EMBL/GenBank/DDBJ databases">
        <authorList>
            <person name="Hellsten U."/>
            <person name="Grimwood J."/>
            <person name="Chapman J.A."/>
            <person name="Shapiro H."/>
            <person name="Aerts A."/>
            <person name="Otillar R.P."/>
            <person name="Terry A.Y."/>
            <person name="Boore J.L."/>
            <person name="Simakov O."/>
            <person name="Marletaz F."/>
            <person name="Cho S.-J."/>
            <person name="Edsinger-Gonzales E."/>
            <person name="Havlak P."/>
            <person name="Kuo D.-H."/>
            <person name="Larsson T."/>
            <person name="Lv J."/>
            <person name="Arendt D."/>
            <person name="Savage R."/>
            <person name="Osoegawa K."/>
            <person name="de Jong P."/>
            <person name="Lindberg D.R."/>
            <person name="Seaver E.C."/>
            <person name="Weisblat D.A."/>
            <person name="Putnam N.H."/>
            <person name="Grigoriev I.V."/>
            <person name="Rokhsar D.S."/>
        </authorList>
    </citation>
    <scope>NUCLEOTIDE SEQUENCE</scope>
    <source>
        <strain evidence="18">I ESC-2004</strain>
    </source>
</reference>
<dbReference type="PROSITE" id="PS00232">
    <property type="entry name" value="CADHERIN_1"/>
    <property type="match status" value="4"/>
</dbReference>
<evidence type="ECO:0000256" key="4">
    <source>
        <dbReference type="ARBA" id="ARBA00022729"/>
    </source>
</evidence>
<feature type="compositionally biased region" description="Polar residues" evidence="12">
    <location>
        <begin position="889"/>
        <end position="912"/>
    </location>
</feature>
<protein>
    <recommendedName>
        <fullName evidence="15">Cadherin domain-containing protein</fullName>
    </recommendedName>
</protein>
<feature type="compositionally biased region" description="Acidic residues" evidence="12">
    <location>
        <begin position="1122"/>
        <end position="1137"/>
    </location>
</feature>
<evidence type="ECO:0000256" key="13">
    <source>
        <dbReference type="SAM" id="Phobius"/>
    </source>
</evidence>
<dbReference type="Pfam" id="PF08266">
    <property type="entry name" value="Cadherin_2"/>
    <property type="match status" value="1"/>
</dbReference>
<feature type="region of interest" description="Disordered" evidence="12">
    <location>
        <begin position="954"/>
        <end position="1137"/>
    </location>
</feature>
<dbReference type="InterPro" id="IPR002126">
    <property type="entry name" value="Cadherin-like_dom"/>
</dbReference>
<keyword evidence="7" id="KW-0130">Cell adhesion</keyword>
<dbReference type="InterPro" id="IPR020894">
    <property type="entry name" value="Cadherin_CS"/>
</dbReference>
<evidence type="ECO:0000256" key="6">
    <source>
        <dbReference type="ARBA" id="ARBA00022837"/>
    </source>
</evidence>
<keyword evidence="2" id="KW-1003">Cell membrane</keyword>
<feature type="domain" description="Cadherin" evidence="15">
    <location>
        <begin position="140"/>
        <end position="242"/>
    </location>
</feature>
<dbReference type="FunFam" id="2.60.40.60:FF:000092">
    <property type="entry name" value="Protocadherin 8"/>
    <property type="match status" value="1"/>
</dbReference>
<dbReference type="OrthoDB" id="6252479at2759"/>
<feature type="transmembrane region" description="Helical" evidence="13">
    <location>
        <begin position="787"/>
        <end position="811"/>
    </location>
</feature>
<feature type="compositionally biased region" description="Polar residues" evidence="12">
    <location>
        <begin position="959"/>
        <end position="970"/>
    </location>
</feature>
<dbReference type="SUPFAM" id="SSF49313">
    <property type="entry name" value="Cadherin-like"/>
    <property type="match status" value="6"/>
</dbReference>
<dbReference type="CDD" id="cd12087">
    <property type="entry name" value="TM_EGFR-like"/>
    <property type="match status" value="1"/>
</dbReference>
<dbReference type="FunFam" id="2.60.40.60:FF:000007">
    <property type="entry name" value="Protocadherin alpha 2"/>
    <property type="match status" value="1"/>
</dbReference>
<evidence type="ECO:0000256" key="7">
    <source>
        <dbReference type="ARBA" id="ARBA00022889"/>
    </source>
</evidence>
<dbReference type="HOGENOM" id="CLU_006480_5_1_1"/>
<evidence type="ECO:0000313" key="18">
    <source>
        <dbReference type="Proteomes" id="UP000014760"/>
    </source>
</evidence>
<dbReference type="STRING" id="283909.R7VDN6"/>
<reference evidence="16 18" key="2">
    <citation type="journal article" date="2013" name="Nature">
        <title>Insights into bilaterian evolution from three spiralian genomes.</title>
        <authorList>
            <person name="Simakov O."/>
            <person name="Marletaz F."/>
            <person name="Cho S.J."/>
            <person name="Edsinger-Gonzales E."/>
            <person name="Havlak P."/>
            <person name="Hellsten U."/>
            <person name="Kuo D.H."/>
            <person name="Larsson T."/>
            <person name="Lv J."/>
            <person name="Arendt D."/>
            <person name="Savage R."/>
            <person name="Osoegawa K."/>
            <person name="de Jong P."/>
            <person name="Grimwood J."/>
            <person name="Chapman J.A."/>
            <person name="Shapiro H."/>
            <person name="Aerts A."/>
            <person name="Otillar R.P."/>
            <person name="Terry A.Y."/>
            <person name="Boore J.L."/>
            <person name="Grigoriev I.V."/>
            <person name="Lindberg D.R."/>
            <person name="Seaver E.C."/>
            <person name="Weisblat D.A."/>
            <person name="Putnam N.H."/>
            <person name="Rokhsar D.S."/>
        </authorList>
    </citation>
    <scope>NUCLEOTIDE SEQUENCE</scope>
    <source>
        <strain evidence="16 18">I ESC-2004</strain>
    </source>
</reference>
<dbReference type="FunFam" id="2.60.40.60:FF:000002">
    <property type="entry name" value="Protocadherin alpha 2"/>
    <property type="match status" value="1"/>
</dbReference>
<feature type="domain" description="Cadherin" evidence="15">
    <location>
        <begin position="243"/>
        <end position="351"/>
    </location>
</feature>
<dbReference type="OMA" id="CFTVIVS"/>
<keyword evidence="9 13" id="KW-0472">Membrane</keyword>
<feature type="compositionally biased region" description="Acidic residues" evidence="12">
    <location>
        <begin position="835"/>
        <end position="844"/>
    </location>
</feature>
<dbReference type="GO" id="GO:0005509">
    <property type="term" value="F:calcium ion binding"/>
    <property type="evidence" value="ECO:0007669"/>
    <property type="project" value="UniProtKB-UniRule"/>
</dbReference>
<feature type="domain" description="Cadherin" evidence="15">
    <location>
        <begin position="19"/>
        <end position="132"/>
    </location>
</feature>
<dbReference type="PANTHER" id="PTHR24028">
    <property type="entry name" value="CADHERIN-87A"/>
    <property type="match status" value="1"/>
</dbReference>
<keyword evidence="3 13" id="KW-0812">Transmembrane</keyword>
<proteinExistence type="predicted"/>
<evidence type="ECO:0000313" key="17">
    <source>
        <dbReference type="EnsemblMetazoa" id="CapteP228969"/>
    </source>
</evidence>
<dbReference type="InterPro" id="IPR013164">
    <property type="entry name" value="Cadherin_N"/>
</dbReference>
<dbReference type="AlphaFoldDB" id="R7VDN6"/>
<evidence type="ECO:0000256" key="14">
    <source>
        <dbReference type="SAM" id="SignalP"/>
    </source>
</evidence>
<evidence type="ECO:0000313" key="16">
    <source>
        <dbReference type="EMBL" id="ELU16963.1"/>
    </source>
</evidence>
<dbReference type="EnsemblMetazoa" id="CapteT228969">
    <property type="protein sequence ID" value="CapteP228969"/>
    <property type="gene ID" value="CapteG228969"/>
</dbReference>
<keyword evidence="4 14" id="KW-0732">Signal</keyword>
<dbReference type="InterPro" id="IPR050174">
    <property type="entry name" value="Protocadherin/Cadherin-CA"/>
</dbReference>
<feature type="domain" description="Cadherin" evidence="15">
    <location>
        <begin position="566"/>
        <end position="671"/>
    </location>
</feature>
<evidence type="ECO:0000256" key="5">
    <source>
        <dbReference type="ARBA" id="ARBA00022737"/>
    </source>
</evidence>
<name>R7VDN6_CAPTE</name>
<evidence type="ECO:0000256" key="8">
    <source>
        <dbReference type="ARBA" id="ARBA00022989"/>
    </source>
</evidence>
<keyword evidence="10" id="KW-0325">Glycoprotein</keyword>
<evidence type="ECO:0000256" key="12">
    <source>
        <dbReference type="SAM" id="MobiDB-lite"/>
    </source>
</evidence>
<keyword evidence="18" id="KW-1185">Reference proteome</keyword>
<evidence type="ECO:0000256" key="9">
    <source>
        <dbReference type="ARBA" id="ARBA00023136"/>
    </source>
</evidence>
<reference evidence="17" key="3">
    <citation type="submission" date="2015-06" db="UniProtKB">
        <authorList>
            <consortium name="EnsemblMetazoa"/>
        </authorList>
    </citation>
    <scope>IDENTIFICATION</scope>
</reference>
<evidence type="ECO:0000256" key="1">
    <source>
        <dbReference type="ARBA" id="ARBA00004251"/>
    </source>
</evidence>
<evidence type="ECO:0000259" key="15">
    <source>
        <dbReference type="PROSITE" id="PS50268"/>
    </source>
</evidence>
<evidence type="ECO:0000256" key="10">
    <source>
        <dbReference type="ARBA" id="ARBA00023180"/>
    </source>
</evidence>
<sequence length="1137" mass="124044">MATWMYLVLAFYFGLASCELDVIEYNVIEEQLPNSLVGDIVADAGLRDRYSADTISLFTYEFLTPSNVYTSYFVIERSGLLRTSKTLDRDSLCRGQRECDLDLDIAIKPVEYFQILKVVIHVQDINDNSPRFPKDHVTWSLSETAMPGATFAVSLASDPDSPSNGIKSYELTGNRDFFKLQVTPGETGPSDVHLVLERSLDHEEAVAYSLVVSAHDGGTPRESGSMTVNVEVVDANDNAPKFDNKTYEVDVFENAALGATIATVHASDADHGENARVVYALSENSASDLGDLFRVEGDTGNVVVIGSLDSDHGREEYVLGLVAKDSAASPLADYAKLTIRIQDINDHAPTVTINSLTSSGVVEIFENSPVNSFVTHLSVHDPDKGQNGQFSCSLDSTDFTLEQLHVTEFKIISVYEFDREKQAEYEVSLICTDAATPPKTSVEVIMVSILDRNDHAPEFPQDTYFVTFRENNTIGDQIMRLNASDDDIGDNALIEYSIANLGGFPGSLAIDEVTGVVTASAIFDYETKIRYEYVVVATDKGDPAMSSSATLSISLSDINDNPPVFVDESYKFGTFENQASGTEIGTVKAVDADGPRHNKISYEIDYSQGKGAEVFKIDAWSGKITTQRVLDHESVTSYCLVVLARNYGYDMHTAVNVSIDVADKNDNAPIIIYPIDDNTTAYVNSNAEVGLVITHIEAFDLDVGVNSFLRFEIISGDRYGLFDMNPVDGSLIVQSSLLDYAEDSFSLGILVSDQGSPPMSAISQLRVHVRSSASAFSRGLASLDEGVLVIIVAGIIAVMLVCGIILLVLVVRRHQRRHLKYAAPTTATLDKAADDADPDDEEGGADGTIAVHKEEITFRPTDGIIQNRFFDSGPWPQFDFIQDPHGHSSPLSKQYPSRPPSSQGSDQRSDSPQELPPPFLHDSHHRLYYCEQPTLPVGSTIPSQLQAQDLLQLMPPTTGDATSDRGSLTDSGRGLSEEGDHQSPNSDSTAPRVVAVRPSTLSPSSGPTKFTVYPPTSSRRPRTNQALPSPHHSWKPISYNDLRRQDSLQGRPEVPPRTSSIATGSLPKLPPKAQPRMQTFCPPDVTVAPPRPPRQSRSRSSMDYGSDDGTTTSGSYVVDLSEVAEADDIDYPEDIDV</sequence>
<dbReference type="GO" id="GO:0007156">
    <property type="term" value="P:homophilic cell adhesion via plasma membrane adhesion molecules"/>
    <property type="evidence" value="ECO:0007669"/>
    <property type="project" value="InterPro"/>
</dbReference>
<dbReference type="EMBL" id="AMQN01017167">
    <property type="status" value="NOT_ANNOTATED_CDS"/>
    <property type="molecule type" value="Genomic_DNA"/>
</dbReference>